<dbReference type="OrthoDB" id="10659033at2759"/>
<organism evidence="2">
    <name type="scientific">Lichtheimia ramosa</name>
    <dbReference type="NCBI Taxonomy" id="688394"/>
    <lineage>
        <taxon>Eukaryota</taxon>
        <taxon>Fungi</taxon>
        <taxon>Fungi incertae sedis</taxon>
        <taxon>Mucoromycota</taxon>
        <taxon>Mucoromycotina</taxon>
        <taxon>Mucoromycetes</taxon>
        <taxon>Mucorales</taxon>
        <taxon>Lichtheimiaceae</taxon>
        <taxon>Lichtheimia</taxon>
    </lineage>
</organism>
<proteinExistence type="predicted"/>
<sequence>MSCDTLARNPILYQNVPFHTLQTDRAQTGLPTVNNPMLYTSHANDNQDQFQYLAGFMADKPSIRDFMLRARADWNEMYRTDNMDPPDLPAIRNRKALVESLAKQMDTNFKTNVVTHFIARTQAFIAAAMTTIADIPDGWPELVDEIPLVPRQFNEMFYHTIIQGVNAANAQNFRQQIMTMQNQMNGEADVDLVESAVTFVNRLRNKRLHANIHNPINYIQVQEELREFAKRPREWPNHNALPLYILANIFYIPFLYADASVESIIDDNACREVHQLVLGLEPPVQREIKQFIRDLRLQLENAAYNWHIGIRVRPLNRNQADDSTSREIPIDIFDCLGLPRPSLIQRTQHLFVDVEPEDPHFARWEQNWNGHWITRLRESVEYFDRELLQLFARWDRANRLTGVRDNLQNNQVIEMEDLHVNVFEGEWEAAGVRLLNRQQRFQVMLDLLENFYQKTMNYIHGAIYDEICRWYSLWDASKSYMLELRDVLYDVHDDAVLQRIQRLNDIVEQYQQDIDRRWREEMDLYTRHVRQMDQALLQRYQQITNRIPNVLPRDENGEILDTPAVQAEYNFWRDILHERYLDFERFCVNIQEPVYNVMIDRTNNFYDALEDIQVAIHGILVLLEDDLEQAEENQEAQEDEDPMIVEEEEEEDRDMDQAQEESSNGFRSHALIPMLAMMLDSKLTNRKRDSAEHRLFRSRTSEL</sequence>
<gene>
    <name evidence="2" type="ORF">LRAMOSA10053</name>
</gene>
<name>A0A077WPM5_9FUNG</name>
<feature type="region of interest" description="Disordered" evidence="1">
    <location>
        <begin position="629"/>
        <end position="668"/>
    </location>
</feature>
<evidence type="ECO:0000313" key="2">
    <source>
        <dbReference type="EMBL" id="CDS08692.1"/>
    </source>
</evidence>
<dbReference type="AlphaFoldDB" id="A0A077WPM5"/>
<feature type="compositionally biased region" description="Acidic residues" evidence="1">
    <location>
        <begin position="629"/>
        <end position="659"/>
    </location>
</feature>
<reference evidence="2" key="1">
    <citation type="journal article" date="2014" name="Genome Announc.">
        <title>De novo whole-genome sequence and genome annotation of Lichtheimia ramosa.</title>
        <authorList>
            <person name="Linde J."/>
            <person name="Schwartze V."/>
            <person name="Binder U."/>
            <person name="Lass-Florl C."/>
            <person name="Voigt K."/>
            <person name="Horn F."/>
        </authorList>
    </citation>
    <scope>NUCLEOTIDE SEQUENCE</scope>
    <source>
        <strain evidence="2">JMRC FSU:6197</strain>
    </source>
</reference>
<evidence type="ECO:0000256" key="1">
    <source>
        <dbReference type="SAM" id="MobiDB-lite"/>
    </source>
</evidence>
<accession>A0A077WPM5</accession>
<protein>
    <submittedName>
        <fullName evidence="2">Uncharacterized protein</fullName>
    </submittedName>
</protein>
<dbReference type="EMBL" id="LK023326">
    <property type="protein sequence ID" value="CDS08692.1"/>
    <property type="molecule type" value="Genomic_DNA"/>
</dbReference>